<proteinExistence type="predicted"/>
<feature type="chain" id="PRO_5045898077" evidence="1">
    <location>
        <begin position="26"/>
        <end position="496"/>
    </location>
</feature>
<dbReference type="EMBL" id="CP122539">
    <property type="protein sequence ID" value="WGH74907.1"/>
    <property type="molecule type" value="Genomic_DNA"/>
</dbReference>
<accession>A0ABY8L0B0</accession>
<name>A0ABY8L0B0_9FLAO</name>
<sequence>MKKNRILLLLLVCICSSLFSQVEIASFNNRLKTNSSYIKDIYAIVNKQDHSFTIFFADAKNVYTYNFNDLFSLKNEFIFENKRRKYKDIIGYSFLKNRDCKLYLKNEKNHFLEILFSSEYSIAKEFKPLTDYETYLQSINLNNKFYLITGSKEVNGLYIYTFDGDKPTRHKVNLENINLLSSSGGKKELVPILMKSLPLIKLDQDTPNSIEISSKQQKMYVQDETIIFTLNNNSEFTQIVKIDLKDFAASSFKIKSSQEKIKRHKKKSNSYLLNDKLISLTFSKEKLSFNITDVTNRKIIKEFSVLKTDTIKFRNSPITTDTNNYKKYNELKKTEKFFNTMRNANPAISALFSKGKYYITIGGSLGPVLKSYGGGSFGSSSTFTLPNGYSVSISNNIGTSFYHYTNSDESQFIKFSSILDENFSHLKDEKNMNAFEKINNHLDSKKSNSPFSNLSLVPFKGDKFNPINGIFKYKDFYILIDYNQKQNNFKLLKFTN</sequence>
<evidence type="ECO:0000313" key="3">
    <source>
        <dbReference type="Proteomes" id="UP001232001"/>
    </source>
</evidence>
<organism evidence="2 3">
    <name type="scientific">Tenacibaculum tangerinum</name>
    <dbReference type="NCBI Taxonomy" id="3038772"/>
    <lineage>
        <taxon>Bacteria</taxon>
        <taxon>Pseudomonadati</taxon>
        <taxon>Bacteroidota</taxon>
        <taxon>Flavobacteriia</taxon>
        <taxon>Flavobacteriales</taxon>
        <taxon>Flavobacteriaceae</taxon>
        <taxon>Tenacibaculum</taxon>
    </lineage>
</organism>
<reference evidence="2 3" key="1">
    <citation type="submission" date="2023-04" db="EMBL/GenBank/DDBJ databases">
        <title>Tenacibaculum tangerinum sp. nov., isolated from sea tidal flat of South Korea.</title>
        <authorList>
            <person name="Lee S.H."/>
            <person name="Kim J.-J."/>
        </authorList>
    </citation>
    <scope>NUCLEOTIDE SEQUENCE [LARGE SCALE GENOMIC DNA]</scope>
    <source>
        <strain evidence="2 3">GRR-S3-23</strain>
    </source>
</reference>
<keyword evidence="3" id="KW-1185">Reference proteome</keyword>
<feature type="signal peptide" evidence="1">
    <location>
        <begin position="1"/>
        <end position="25"/>
    </location>
</feature>
<keyword evidence="1" id="KW-0732">Signal</keyword>
<protein>
    <submittedName>
        <fullName evidence="2">Uncharacterized protein</fullName>
    </submittedName>
</protein>
<dbReference type="RefSeq" id="WP_279650801.1">
    <property type="nucleotide sequence ID" value="NZ_CP122539.1"/>
</dbReference>
<evidence type="ECO:0000313" key="2">
    <source>
        <dbReference type="EMBL" id="WGH74907.1"/>
    </source>
</evidence>
<gene>
    <name evidence="2" type="ORF">P8625_12595</name>
</gene>
<dbReference type="Proteomes" id="UP001232001">
    <property type="component" value="Chromosome"/>
</dbReference>
<evidence type="ECO:0000256" key="1">
    <source>
        <dbReference type="SAM" id="SignalP"/>
    </source>
</evidence>